<comment type="similarity">
    <text evidence="6">Belongs to the DarT ADP-ribosyltransferase family.</text>
</comment>
<evidence type="ECO:0000256" key="5">
    <source>
        <dbReference type="ARBA" id="ARBA00023125"/>
    </source>
</evidence>
<dbReference type="EMBL" id="VFPG01000002">
    <property type="protein sequence ID" value="TQM25888.1"/>
    <property type="molecule type" value="Genomic_DNA"/>
</dbReference>
<dbReference type="PROSITE" id="PS52018">
    <property type="entry name" value="DART"/>
    <property type="match status" value="1"/>
</dbReference>
<evidence type="ECO:0000313" key="8">
    <source>
        <dbReference type="EMBL" id="TQM25888.1"/>
    </source>
</evidence>
<evidence type="ECO:0000256" key="3">
    <source>
        <dbReference type="ARBA" id="ARBA00022679"/>
    </source>
</evidence>
<keyword evidence="2 6" id="KW-0328">Glycosyltransferase</keyword>
<dbReference type="RefSeq" id="WP_141812524.1">
    <property type="nucleotide sequence ID" value="NZ_VFPG01000002.1"/>
</dbReference>
<dbReference type="Proteomes" id="UP000316331">
    <property type="component" value="Unassembled WGS sequence"/>
</dbReference>
<organism evidence="8 9">
    <name type="scientific">Nocardia bhagyanarayanae</name>
    <dbReference type="NCBI Taxonomy" id="1215925"/>
    <lineage>
        <taxon>Bacteria</taxon>
        <taxon>Bacillati</taxon>
        <taxon>Actinomycetota</taxon>
        <taxon>Actinomycetes</taxon>
        <taxon>Mycobacteriales</taxon>
        <taxon>Nocardiaceae</taxon>
        <taxon>Nocardia</taxon>
    </lineage>
</organism>
<feature type="domain" description="DarT" evidence="7">
    <location>
        <begin position="18"/>
        <end position="213"/>
    </location>
</feature>
<keyword evidence="9" id="KW-1185">Reference proteome</keyword>
<comment type="catalytic activity">
    <reaction evidence="6">
        <text>a thymidine in DNA + NAD(+) = an N-(ADP-alpha-D-ribosyl)-thymidine in DNA + nicotinamide + H(+)</text>
        <dbReference type="Rhea" id="RHEA:71651"/>
        <dbReference type="Rhea" id="RHEA-COMP:13556"/>
        <dbReference type="Rhea" id="RHEA-COMP:18051"/>
        <dbReference type="ChEBI" id="CHEBI:15378"/>
        <dbReference type="ChEBI" id="CHEBI:17154"/>
        <dbReference type="ChEBI" id="CHEBI:57540"/>
        <dbReference type="ChEBI" id="CHEBI:137386"/>
        <dbReference type="ChEBI" id="CHEBI:191199"/>
    </reaction>
</comment>
<comment type="caution">
    <text evidence="6">Lacks conserved residue(s) required for the propagation of feature annotation.</text>
</comment>
<protein>
    <submittedName>
        <fullName evidence="8">Uncharacterized protein DUF4433</fullName>
    </submittedName>
</protein>
<keyword evidence="3 6" id="KW-0808">Transferase</keyword>
<reference evidence="8 9" key="1">
    <citation type="submission" date="2019-06" db="EMBL/GenBank/DDBJ databases">
        <title>Sequencing the genomes of 1000 actinobacteria strains.</title>
        <authorList>
            <person name="Klenk H.-P."/>
        </authorList>
    </citation>
    <scope>NUCLEOTIDE SEQUENCE [LARGE SCALE GENOMIC DNA]</scope>
    <source>
        <strain evidence="8 9">DSM 103495</strain>
    </source>
</reference>
<comment type="caution">
    <text evidence="8">The sequence shown here is derived from an EMBL/GenBank/DDBJ whole genome shotgun (WGS) entry which is preliminary data.</text>
</comment>
<sequence>MTLLDAEVLAELRSMPLERLAHFTPSRNLRHILADGELRSAAELRDDVRACFTETDLQRLDGHPDRVCCSFQYPNAYYLSVAKSKPNAVSYPDWVCFLIDKEIAARHGTLFCARNAAAGGAAPGVEALRRCYAASVSGQGNRVRTRGANHDPRCPTDVQAELLVPGPIPLSAVRAIVFPSADAAEEEYGRLLRIGITSVPKSIPSLVSLGLFDKQLVSAAVTTSRRLEETVWRPVAGGQP</sequence>
<evidence type="ECO:0000256" key="6">
    <source>
        <dbReference type="PROSITE-ProRule" id="PRU01362"/>
    </source>
</evidence>
<keyword evidence="1 6" id="KW-1277">Toxin-antitoxin system</keyword>
<dbReference type="OrthoDB" id="2052979at2"/>
<feature type="active site" evidence="6">
    <location>
        <position position="161"/>
    </location>
</feature>
<name>A0A543EWB9_9NOCA</name>
<evidence type="ECO:0000256" key="1">
    <source>
        <dbReference type="ARBA" id="ARBA00022649"/>
    </source>
</evidence>
<feature type="binding site" evidence="6">
    <location>
        <begin position="22"/>
        <end position="24"/>
    </location>
    <ligand>
        <name>NAD(+)</name>
        <dbReference type="ChEBI" id="CHEBI:57540"/>
    </ligand>
</feature>
<dbReference type="GO" id="GO:0016757">
    <property type="term" value="F:glycosyltransferase activity"/>
    <property type="evidence" value="ECO:0007669"/>
    <property type="project" value="UniProtKB-UniRule"/>
</dbReference>
<dbReference type="AlphaFoldDB" id="A0A543EWB9"/>
<evidence type="ECO:0000259" key="7">
    <source>
        <dbReference type="PROSITE" id="PS52018"/>
    </source>
</evidence>
<keyword evidence="5 6" id="KW-0238">DNA-binding</keyword>
<feature type="binding site" evidence="6">
    <location>
        <position position="59"/>
    </location>
    <ligand>
        <name>NAD(+)</name>
        <dbReference type="ChEBI" id="CHEBI:57540"/>
    </ligand>
</feature>
<proteinExistence type="inferred from homology"/>
<keyword evidence="4 6" id="KW-0548">Nucleotidyltransferase</keyword>
<accession>A0A543EWB9</accession>
<feature type="active site" description="Proton acceptor" evidence="6">
    <location>
        <position position="59"/>
    </location>
</feature>
<gene>
    <name evidence="8" type="ORF">FB390_6056</name>
</gene>
<evidence type="ECO:0000313" key="9">
    <source>
        <dbReference type="Proteomes" id="UP000316331"/>
    </source>
</evidence>
<dbReference type="GO" id="GO:0016779">
    <property type="term" value="F:nucleotidyltransferase activity"/>
    <property type="evidence" value="ECO:0007669"/>
    <property type="project" value="UniProtKB-UniRule"/>
</dbReference>
<evidence type="ECO:0000256" key="4">
    <source>
        <dbReference type="ARBA" id="ARBA00022695"/>
    </source>
</evidence>
<dbReference type="Pfam" id="PF14487">
    <property type="entry name" value="DarT"/>
    <property type="match status" value="1"/>
</dbReference>
<dbReference type="GO" id="GO:0003677">
    <property type="term" value="F:DNA binding"/>
    <property type="evidence" value="ECO:0007669"/>
    <property type="project" value="UniProtKB-UniRule"/>
</dbReference>
<dbReference type="InterPro" id="IPR029494">
    <property type="entry name" value="DarT"/>
</dbReference>
<evidence type="ECO:0000256" key="2">
    <source>
        <dbReference type="ARBA" id="ARBA00022676"/>
    </source>
</evidence>